<evidence type="ECO:0000259" key="4">
    <source>
        <dbReference type="PROSITE" id="PS01031"/>
    </source>
</evidence>
<dbReference type="OrthoDB" id="1431247at2759"/>
<protein>
    <submittedName>
        <fullName evidence="5">HSP20-like chaperone, putative</fullName>
    </submittedName>
</protein>
<proteinExistence type="inferred from homology"/>
<evidence type="ECO:0000256" key="1">
    <source>
        <dbReference type="ARBA" id="ARBA00023016"/>
    </source>
</evidence>
<comment type="similarity">
    <text evidence="2 3">Belongs to the small heat shock protein (HSP20) family.</text>
</comment>
<dbReference type="EMBL" id="CVMU01000401">
    <property type="protein sequence ID" value="CRG85415.1"/>
    <property type="molecule type" value="Genomic_DNA"/>
</dbReference>
<feature type="domain" description="SHSP" evidence="4">
    <location>
        <begin position="111"/>
        <end position="230"/>
    </location>
</feature>
<dbReference type="PANTHER" id="PTHR11527">
    <property type="entry name" value="HEAT-SHOCK PROTEIN 20 FAMILY MEMBER"/>
    <property type="match status" value="1"/>
</dbReference>
<dbReference type="InterPro" id="IPR002068">
    <property type="entry name" value="A-crystallin/Hsp20_dom"/>
</dbReference>
<dbReference type="Pfam" id="PF00011">
    <property type="entry name" value="HSP20"/>
    <property type="match status" value="1"/>
</dbReference>
<dbReference type="VEuPathDB" id="PlasmoDB:PRELSG_0011600"/>
<dbReference type="PROSITE" id="PS01031">
    <property type="entry name" value="SHSP"/>
    <property type="match status" value="1"/>
</dbReference>
<dbReference type="SUPFAM" id="SSF49764">
    <property type="entry name" value="HSP20-like chaperones"/>
    <property type="match status" value="1"/>
</dbReference>
<dbReference type="InterPro" id="IPR008978">
    <property type="entry name" value="HSP20-like_chaperone"/>
</dbReference>
<dbReference type="CDD" id="cd06464">
    <property type="entry name" value="ACD_sHsps-like"/>
    <property type="match status" value="1"/>
</dbReference>
<sequence>MVLINTTKPKVIIESSGVPIIQENIPGVLSTPVEKTIYSSYAYSGPISHPKIISHNEYKYNSTKYTTKSRNTQKPEFISTFEPHNGFYYEAIPLKTNTNNIFEITPSQEELNKITYNPRIEIYSTSAFAVIMMDIPGISKENLNVELEKGLLKIYGRKNKPMIEELEKENEYHTKIIERLNEYYFCKIFQMPPAFSEGQSISCKLNDGELVIKILANELKTQKKVIDIQT</sequence>
<dbReference type="AlphaFoldDB" id="A0A1J1GNN1"/>
<evidence type="ECO:0000256" key="3">
    <source>
        <dbReference type="RuleBase" id="RU003616"/>
    </source>
</evidence>
<keyword evidence="1" id="KW-0346">Stress response</keyword>
<keyword evidence="6" id="KW-1185">Reference proteome</keyword>
<evidence type="ECO:0000313" key="6">
    <source>
        <dbReference type="Proteomes" id="UP000220158"/>
    </source>
</evidence>
<dbReference type="InterPro" id="IPR031107">
    <property type="entry name" value="Small_HSP"/>
</dbReference>
<gene>
    <name evidence="5" type="ORF">PRELSG_0011600</name>
</gene>
<dbReference type="KEGG" id="prel:PRELSG_0011600"/>
<evidence type="ECO:0000256" key="2">
    <source>
        <dbReference type="PROSITE-ProRule" id="PRU00285"/>
    </source>
</evidence>
<dbReference type="OMA" id="ITYNPRI"/>
<organism evidence="5 6">
    <name type="scientific">Plasmodium relictum</name>
    <dbReference type="NCBI Taxonomy" id="85471"/>
    <lineage>
        <taxon>Eukaryota</taxon>
        <taxon>Sar</taxon>
        <taxon>Alveolata</taxon>
        <taxon>Apicomplexa</taxon>
        <taxon>Aconoidasida</taxon>
        <taxon>Haemosporida</taxon>
        <taxon>Plasmodiidae</taxon>
        <taxon>Plasmodium</taxon>
        <taxon>Plasmodium (Haemamoeba)</taxon>
    </lineage>
</organism>
<dbReference type="Proteomes" id="UP000220158">
    <property type="component" value="Unassembled WGS sequence"/>
</dbReference>
<accession>A0A1J1GNN1</accession>
<dbReference type="Gene3D" id="2.60.40.790">
    <property type="match status" value="1"/>
</dbReference>
<dbReference type="GeneID" id="39734032"/>
<dbReference type="RefSeq" id="XP_028531307.1">
    <property type="nucleotide sequence ID" value="XM_028677278.1"/>
</dbReference>
<reference evidence="5 6" key="1">
    <citation type="submission" date="2015-04" db="EMBL/GenBank/DDBJ databases">
        <authorList>
            <consortium name="Pathogen Informatics"/>
        </authorList>
    </citation>
    <scope>NUCLEOTIDE SEQUENCE [LARGE SCALE GENOMIC DNA]</scope>
    <source>
        <strain evidence="5 6">SGS1</strain>
    </source>
</reference>
<name>A0A1J1GNN1_PLARL</name>
<evidence type="ECO:0000313" key="5">
    <source>
        <dbReference type="EMBL" id="CRG85415.1"/>
    </source>
</evidence>